<name>A0A7R9P5P2_TIMCA</name>
<dbReference type="InterPro" id="IPR001128">
    <property type="entry name" value="Cyt_P450"/>
</dbReference>
<evidence type="ECO:0000256" key="1">
    <source>
        <dbReference type="ARBA" id="ARBA00001971"/>
    </source>
</evidence>
<dbReference type="Gene3D" id="1.10.630.10">
    <property type="entry name" value="Cytochrome P450"/>
    <property type="match status" value="1"/>
</dbReference>
<dbReference type="PANTHER" id="PTHR24303">
    <property type="entry name" value="HEME-BINDING MONOOXYGENASE FAMILY"/>
    <property type="match status" value="1"/>
</dbReference>
<dbReference type="EMBL" id="OE180135">
    <property type="protein sequence ID" value="CAD7570629.1"/>
    <property type="molecule type" value="Genomic_DNA"/>
</dbReference>
<dbReference type="PANTHER" id="PTHR24303:SF31">
    <property type="entry name" value="CYTOCHROME P450 307A1-RELATED"/>
    <property type="match status" value="1"/>
</dbReference>
<keyword evidence="10" id="KW-1133">Transmembrane helix</keyword>
<evidence type="ECO:0000256" key="2">
    <source>
        <dbReference type="ARBA" id="ARBA00010617"/>
    </source>
</evidence>
<gene>
    <name evidence="11" type="ORF">TCMB3V08_LOCUS3327</name>
</gene>
<protein>
    <submittedName>
        <fullName evidence="11">(California timema) hypothetical protein</fullName>
    </submittedName>
</protein>
<evidence type="ECO:0000256" key="10">
    <source>
        <dbReference type="SAM" id="Phobius"/>
    </source>
</evidence>
<keyword evidence="10" id="KW-0472">Membrane</keyword>
<dbReference type="SUPFAM" id="SSF48264">
    <property type="entry name" value="Cytochrome P450"/>
    <property type="match status" value="1"/>
</dbReference>
<feature type="binding site" description="axial binding residue" evidence="7">
    <location>
        <position position="599"/>
    </location>
    <ligand>
        <name>heme</name>
        <dbReference type="ChEBI" id="CHEBI:30413"/>
    </ligand>
    <ligandPart>
        <name>Fe</name>
        <dbReference type="ChEBI" id="CHEBI:18248"/>
    </ligandPart>
</feature>
<feature type="compositionally biased region" description="Basic and acidic residues" evidence="9">
    <location>
        <begin position="90"/>
        <end position="106"/>
    </location>
</feature>
<dbReference type="InterPro" id="IPR036396">
    <property type="entry name" value="Cyt_P450_sf"/>
</dbReference>
<dbReference type="AlphaFoldDB" id="A0A7R9P5P2"/>
<comment type="cofactor">
    <cofactor evidence="1 7">
        <name>heme</name>
        <dbReference type="ChEBI" id="CHEBI:30413"/>
    </cofactor>
</comment>
<keyword evidence="6 8" id="KW-0503">Monooxygenase</keyword>
<evidence type="ECO:0000256" key="7">
    <source>
        <dbReference type="PIRSR" id="PIRSR602401-1"/>
    </source>
</evidence>
<sequence length="658" mass="73788">MGIAKHDKYKTRTDFPPVRYSRVFVTSPRVSDRNQLFSSSVSLSVDGLGKLRAGETGAVNRTSKYEIISQHLYALKLVHDVRKKRGGLRGGEEREKRRGEREDDRSVVSQSLFALDSEKSQATHTRQARENTSTMVVLITVSLVTIAVALVAILMFVSRLGFRRSAYKSGSLEEQPKTTAVGAPGPKPWPILGSLHLLGQHDVPFEAFTALSKVYGDIYSITLGSTPCVIVSSFKLIKEVLITKGSHFGGRPDFIRFNILFGGDRNNSNYVVFIAALALCDWSDLQKTRRSIARAYCSPRFASIHYDNLDVVGCGEVKEFLGELHRMTAASGGRQIYVKPVIQAACFNMFSQYMCSKRFSYDNEESRRIVRTFDEIFWEINQGYAVDFLPWLLPAYQGHMKKLAQWSIQIRQFILSSIIEEHQQTINLSEEPRDFTDALLMHLEEDPNMNSQHIIFELEDFLGGHSAIGNLVMLSLAAVARNPDVAMRIRSEVDSTTGGTRGISLFDKATMPYTEATILETLRTASSPIVPHVASQNTSIAGYTVEKGTVVFLNNYELNIGDQYWSNPQLFQPERFLSKEGNVTKPEYFIPFSTGKRMCIGQRLVQGFSFILLASIIQHFDVSADQNTEIRTYPACVAVPPDTFPLIFTPRDCSRTAV</sequence>
<dbReference type="Pfam" id="PF00067">
    <property type="entry name" value="p450"/>
    <property type="match status" value="1"/>
</dbReference>
<keyword evidence="7 8" id="KW-0349">Heme</keyword>
<accession>A0A7R9P5P2</accession>
<feature type="transmembrane region" description="Helical" evidence="10">
    <location>
        <begin position="136"/>
        <end position="157"/>
    </location>
</feature>
<dbReference type="GO" id="GO:0020037">
    <property type="term" value="F:heme binding"/>
    <property type="evidence" value="ECO:0007669"/>
    <property type="project" value="InterPro"/>
</dbReference>
<keyword evidence="10" id="KW-0812">Transmembrane</keyword>
<keyword evidence="3 7" id="KW-0479">Metal-binding</keyword>
<dbReference type="CDD" id="cd20617">
    <property type="entry name" value="CYP1_2-like"/>
    <property type="match status" value="1"/>
</dbReference>
<evidence type="ECO:0000256" key="9">
    <source>
        <dbReference type="SAM" id="MobiDB-lite"/>
    </source>
</evidence>
<dbReference type="InterPro" id="IPR002401">
    <property type="entry name" value="Cyt_P450_E_grp-I"/>
</dbReference>
<proteinExistence type="inferred from homology"/>
<reference evidence="11" key="1">
    <citation type="submission" date="2020-11" db="EMBL/GenBank/DDBJ databases">
        <authorList>
            <person name="Tran Van P."/>
        </authorList>
    </citation>
    <scope>NUCLEOTIDE SEQUENCE</scope>
</reference>
<evidence type="ECO:0000256" key="4">
    <source>
        <dbReference type="ARBA" id="ARBA00023002"/>
    </source>
</evidence>
<dbReference type="PROSITE" id="PS00086">
    <property type="entry name" value="CYTOCHROME_P450"/>
    <property type="match status" value="1"/>
</dbReference>
<evidence type="ECO:0000256" key="6">
    <source>
        <dbReference type="ARBA" id="ARBA00023033"/>
    </source>
</evidence>
<dbReference type="GO" id="GO:0005506">
    <property type="term" value="F:iron ion binding"/>
    <property type="evidence" value="ECO:0007669"/>
    <property type="project" value="InterPro"/>
</dbReference>
<feature type="region of interest" description="Disordered" evidence="9">
    <location>
        <begin position="86"/>
        <end position="108"/>
    </location>
</feature>
<evidence type="ECO:0000256" key="8">
    <source>
        <dbReference type="RuleBase" id="RU000461"/>
    </source>
</evidence>
<organism evidence="11">
    <name type="scientific">Timema californicum</name>
    <name type="common">California timema</name>
    <name type="synonym">Walking stick</name>
    <dbReference type="NCBI Taxonomy" id="61474"/>
    <lineage>
        <taxon>Eukaryota</taxon>
        <taxon>Metazoa</taxon>
        <taxon>Ecdysozoa</taxon>
        <taxon>Arthropoda</taxon>
        <taxon>Hexapoda</taxon>
        <taxon>Insecta</taxon>
        <taxon>Pterygota</taxon>
        <taxon>Neoptera</taxon>
        <taxon>Polyneoptera</taxon>
        <taxon>Phasmatodea</taxon>
        <taxon>Timematodea</taxon>
        <taxon>Timematoidea</taxon>
        <taxon>Timematidae</taxon>
        <taxon>Timema</taxon>
    </lineage>
</organism>
<dbReference type="PRINTS" id="PR00463">
    <property type="entry name" value="EP450I"/>
</dbReference>
<comment type="similarity">
    <text evidence="2 8">Belongs to the cytochrome P450 family.</text>
</comment>
<evidence type="ECO:0000256" key="3">
    <source>
        <dbReference type="ARBA" id="ARBA00022723"/>
    </source>
</evidence>
<keyword evidence="4 8" id="KW-0560">Oxidoreductase</keyword>
<dbReference type="InterPro" id="IPR017972">
    <property type="entry name" value="Cyt_P450_CS"/>
</dbReference>
<keyword evidence="5 7" id="KW-0408">Iron</keyword>
<evidence type="ECO:0000313" key="11">
    <source>
        <dbReference type="EMBL" id="CAD7570629.1"/>
    </source>
</evidence>
<dbReference type="GO" id="GO:0004497">
    <property type="term" value="F:monooxygenase activity"/>
    <property type="evidence" value="ECO:0007669"/>
    <property type="project" value="UniProtKB-KW"/>
</dbReference>
<evidence type="ECO:0000256" key="5">
    <source>
        <dbReference type="ARBA" id="ARBA00023004"/>
    </source>
</evidence>
<dbReference type="PRINTS" id="PR00385">
    <property type="entry name" value="P450"/>
</dbReference>
<dbReference type="GO" id="GO:0016705">
    <property type="term" value="F:oxidoreductase activity, acting on paired donors, with incorporation or reduction of molecular oxygen"/>
    <property type="evidence" value="ECO:0007669"/>
    <property type="project" value="InterPro"/>
</dbReference>